<gene>
    <name evidence="5" type="ORF">ESZ00_10055</name>
</gene>
<dbReference type="PANTHER" id="PTHR43214:SF43">
    <property type="entry name" value="TWO-COMPONENT RESPONSE REGULATOR"/>
    <property type="match status" value="1"/>
</dbReference>
<comment type="caution">
    <text evidence="2">Lacks conserved residue(s) required for the propagation of feature annotation.</text>
</comment>
<dbReference type="AlphaFoldDB" id="A0A4Q1SDJ0"/>
<organism evidence="5 6">
    <name type="scientific">Silvibacterium dinghuense</name>
    <dbReference type="NCBI Taxonomy" id="1560006"/>
    <lineage>
        <taxon>Bacteria</taxon>
        <taxon>Pseudomonadati</taxon>
        <taxon>Acidobacteriota</taxon>
        <taxon>Terriglobia</taxon>
        <taxon>Terriglobales</taxon>
        <taxon>Acidobacteriaceae</taxon>
        <taxon>Silvibacterium</taxon>
    </lineage>
</organism>
<dbReference type="PROSITE" id="PS50110">
    <property type="entry name" value="RESPONSE_REGULATORY"/>
    <property type="match status" value="1"/>
</dbReference>
<dbReference type="GO" id="GO:0000160">
    <property type="term" value="P:phosphorelay signal transduction system"/>
    <property type="evidence" value="ECO:0007669"/>
    <property type="project" value="InterPro"/>
</dbReference>
<sequence>MQTKACARYSFSSLTSPARSAMPIVEGNIRSSRELYFRSSNLPQRKDIAMSTNAPEEGALRIGLLDFEPIRIAGLEDVLGELPHLQAVPTTLEVAMEDESLPLILVGLRDPLDSFETLARLKARRPAVKLILMGAEANEETIISAIAAGAKGYLEETVTPAQVTHCIEVVQSGSIWAPRKVLSKFVDRMLHTTEKRVLRHHFTFTEREQEVLRLLVAARSNREIAQSLGIEERTVKAYVGRLMRKVGVQNRIALSIHAASRVFGLEE</sequence>
<evidence type="ECO:0000256" key="2">
    <source>
        <dbReference type="PROSITE-ProRule" id="PRU00169"/>
    </source>
</evidence>
<evidence type="ECO:0000256" key="1">
    <source>
        <dbReference type="ARBA" id="ARBA00023125"/>
    </source>
</evidence>
<name>A0A4Q1SDJ0_9BACT</name>
<feature type="domain" description="Response regulatory" evidence="4">
    <location>
        <begin position="61"/>
        <end position="171"/>
    </location>
</feature>
<evidence type="ECO:0000259" key="4">
    <source>
        <dbReference type="PROSITE" id="PS50110"/>
    </source>
</evidence>
<dbReference type="GO" id="GO:0003677">
    <property type="term" value="F:DNA binding"/>
    <property type="evidence" value="ECO:0007669"/>
    <property type="project" value="UniProtKB-KW"/>
</dbReference>
<dbReference type="InterPro" id="IPR016032">
    <property type="entry name" value="Sig_transdc_resp-reg_C-effctor"/>
</dbReference>
<dbReference type="InterPro" id="IPR011006">
    <property type="entry name" value="CheY-like_superfamily"/>
</dbReference>
<dbReference type="OrthoDB" id="117354at2"/>
<keyword evidence="6" id="KW-1185">Reference proteome</keyword>
<dbReference type="SMART" id="SM00421">
    <property type="entry name" value="HTH_LUXR"/>
    <property type="match status" value="1"/>
</dbReference>
<dbReference type="EMBL" id="SDMK01000002">
    <property type="protein sequence ID" value="RXS94968.1"/>
    <property type="molecule type" value="Genomic_DNA"/>
</dbReference>
<protein>
    <submittedName>
        <fullName evidence="5">Response regulator transcription factor</fullName>
    </submittedName>
</protein>
<reference evidence="5 6" key="1">
    <citation type="journal article" date="2016" name="Int. J. Syst. Evol. Microbiol.">
        <title>Acidipila dinghuensis sp. nov., an acidobacterium isolated from forest soil.</title>
        <authorList>
            <person name="Jiang Y.W."/>
            <person name="Wang J."/>
            <person name="Chen M.H."/>
            <person name="Lv Y.Y."/>
            <person name="Qiu L.H."/>
        </authorList>
    </citation>
    <scope>NUCLEOTIDE SEQUENCE [LARGE SCALE GENOMIC DNA]</scope>
    <source>
        <strain evidence="5 6">DHOF10</strain>
    </source>
</reference>
<feature type="domain" description="HTH luxR-type" evidence="3">
    <location>
        <begin position="197"/>
        <end position="262"/>
    </location>
</feature>
<dbReference type="InterPro" id="IPR001789">
    <property type="entry name" value="Sig_transdc_resp-reg_receiver"/>
</dbReference>
<dbReference type="CDD" id="cd06170">
    <property type="entry name" value="LuxR_C_like"/>
    <property type="match status" value="1"/>
</dbReference>
<evidence type="ECO:0000313" key="6">
    <source>
        <dbReference type="Proteomes" id="UP000290253"/>
    </source>
</evidence>
<dbReference type="PANTHER" id="PTHR43214">
    <property type="entry name" value="TWO-COMPONENT RESPONSE REGULATOR"/>
    <property type="match status" value="1"/>
</dbReference>
<evidence type="ECO:0000313" key="5">
    <source>
        <dbReference type="EMBL" id="RXS94968.1"/>
    </source>
</evidence>
<accession>A0A4Q1SDJ0</accession>
<evidence type="ECO:0000259" key="3">
    <source>
        <dbReference type="PROSITE" id="PS50043"/>
    </source>
</evidence>
<dbReference type="SUPFAM" id="SSF46894">
    <property type="entry name" value="C-terminal effector domain of the bipartite response regulators"/>
    <property type="match status" value="1"/>
</dbReference>
<dbReference type="InterPro" id="IPR000792">
    <property type="entry name" value="Tscrpt_reg_LuxR_C"/>
</dbReference>
<dbReference type="Pfam" id="PF00196">
    <property type="entry name" value="GerE"/>
    <property type="match status" value="1"/>
</dbReference>
<keyword evidence="1" id="KW-0238">DNA-binding</keyword>
<dbReference type="PROSITE" id="PS50043">
    <property type="entry name" value="HTH_LUXR_2"/>
    <property type="match status" value="1"/>
</dbReference>
<comment type="caution">
    <text evidence="5">The sequence shown here is derived from an EMBL/GenBank/DDBJ whole genome shotgun (WGS) entry which is preliminary data.</text>
</comment>
<dbReference type="Gene3D" id="3.40.50.2300">
    <property type="match status" value="1"/>
</dbReference>
<proteinExistence type="predicted"/>
<dbReference type="GO" id="GO:0006355">
    <property type="term" value="P:regulation of DNA-templated transcription"/>
    <property type="evidence" value="ECO:0007669"/>
    <property type="project" value="InterPro"/>
</dbReference>
<dbReference type="InterPro" id="IPR039420">
    <property type="entry name" value="WalR-like"/>
</dbReference>
<dbReference type="Proteomes" id="UP000290253">
    <property type="component" value="Unassembled WGS sequence"/>
</dbReference>
<dbReference type="PRINTS" id="PR00038">
    <property type="entry name" value="HTHLUXR"/>
</dbReference>
<dbReference type="SUPFAM" id="SSF52172">
    <property type="entry name" value="CheY-like"/>
    <property type="match status" value="1"/>
</dbReference>